<evidence type="ECO:0000313" key="11">
    <source>
        <dbReference type="EMBL" id="CAA7401386.1"/>
    </source>
</evidence>
<protein>
    <recommendedName>
        <fullName evidence="10">PGG domain-containing protein</fullName>
    </recommendedName>
</protein>
<evidence type="ECO:0000256" key="5">
    <source>
        <dbReference type="ARBA" id="ARBA00023043"/>
    </source>
</evidence>
<accession>A0A7I8KVN0</accession>
<organism evidence="11 12">
    <name type="scientific">Spirodela intermedia</name>
    <name type="common">Intermediate duckweed</name>
    <dbReference type="NCBI Taxonomy" id="51605"/>
    <lineage>
        <taxon>Eukaryota</taxon>
        <taxon>Viridiplantae</taxon>
        <taxon>Streptophyta</taxon>
        <taxon>Embryophyta</taxon>
        <taxon>Tracheophyta</taxon>
        <taxon>Spermatophyta</taxon>
        <taxon>Magnoliopsida</taxon>
        <taxon>Liliopsida</taxon>
        <taxon>Araceae</taxon>
        <taxon>Lemnoideae</taxon>
        <taxon>Spirodela</taxon>
    </lineage>
</organism>
<feature type="domain" description="PGG" evidence="10">
    <location>
        <begin position="336"/>
        <end position="444"/>
    </location>
</feature>
<keyword evidence="5 7" id="KW-0040">ANK repeat</keyword>
<dbReference type="Proteomes" id="UP000663760">
    <property type="component" value="Chromosome 9"/>
</dbReference>
<comment type="subcellular location">
    <subcellularLocation>
        <location evidence="1">Membrane</location>
        <topology evidence="1">Multi-pass membrane protein</topology>
    </subcellularLocation>
</comment>
<evidence type="ECO:0000256" key="6">
    <source>
        <dbReference type="ARBA" id="ARBA00023136"/>
    </source>
</evidence>
<evidence type="ECO:0000259" key="10">
    <source>
        <dbReference type="Pfam" id="PF13962"/>
    </source>
</evidence>
<keyword evidence="2 9" id="KW-0812">Transmembrane</keyword>
<dbReference type="PROSITE" id="PS50088">
    <property type="entry name" value="ANK_REPEAT"/>
    <property type="match status" value="2"/>
</dbReference>
<evidence type="ECO:0000256" key="9">
    <source>
        <dbReference type="SAM" id="Phobius"/>
    </source>
</evidence>
<dbReference type="InterPro" id="IPR036770">
    <property type="entry name" value="Ankyrin_rpt-contain_sf"/>
</dbReference>
<evidence type="ECO:0000313" key="12">
    <source>
        <dbReference type="Proteomes" id="UP000663760"/>
    </source>
</evidence>
<keyword evidence="4 9" id="KW-1133">Transmembrane helix</keyword>
<dbReference type="PANTHER" id="PTHR24186">
    <property type="entry name" value="PROTEIN PHOSPHATASE 1 REGULATORY SUBUNIT"/>
    <property type="match status" value="1"/>
</dbReference>
<gene>
    <name evidence="11" type="ORF">SI8410_09012064</name>
</gene>
<keyword evidence="12" id="KW-1185">Reference proteome</keyword>
<dbReference type="OrthoDB" id="194358at2759"/>
<dbReference type="InterPro" id="IPR026961">
    <property type="entry name" value="PGG_dom"/>
</dbReference>
<evidence type="ECO:0000256" key="4">
    <source>
        <dbReference type="ARBA" id="ARBA00022989"/>
    </source>
</evidence>
<reference evidence="11" key="1">
    <citation type="submission" date="2020-02" db="EMBL/GenBank/DDBJ databases">
        <authorList>
            <person name="Scholz U."/>
            <person name="Mascher M."/>
            <person name="Fiebig A."/>
        </authorList>
    </citation>
    <scope>NUCLEOTIDE SEQUENCE</scope>
</reference>
<dbReference type="PROSITE" id="PS50297">
    <property type="entry name" value="ANK_REP_REGION"/>
    <property type="match status" value="2"/>
</dbReference>
<dbReference type="SMART" id="SM00248">
    <property type="entry name" value="ANK"/>
    <property type="match status" value="7"/>
</dbReference>
<feature type="repeat" description="ANK" evidence="7">
    <location>
        <begin position="186"/>
        <end position="219"/>
    </location>
</feature>
<keyword evidence="8" id="KW-0175">Coiled coil</keyword>
<dbReference type="AlphaFoldDB" id="A0A7I8KVN0"/>
<dbReference type="Pfam" id="PF13962">
    <property type="entry name" value="PGG"/>
    <property type="match status" value="1"/>
</dbReference>
<sequence length="526" mass="57915">MDPWPLSSQQAFFAAVRSGDLEALRRIVEGGDGAVETPAVAFMAMQNEEGQTGLYVAAAGNQEEVFRYLVKFCDFETAATKSNVGTTALHAAAKNGHIGIVKELLVLWPELCRICDPTDTSPLYVAAAAKHYEIVKAILDVDRSCIRIVRKNGKTSLHHMARNGYYGIVKALIDADPGVVSITDKKGQTALHMAVKGRNPDVVEELLLADLSILNARDKKGNTALHIATRKWRSENIHLLVSYPSIEVNALNNQKETAMDLAEKLSYEHVLEIRETLLEAGAKHASNLTRVDEHSEELRKEVRDLKQDLHSQLRQNEKTNKRVSGIAKELQKLHREAVQNTINSVTVVAVLTASIAFMAIFNLPGQYESDGEDVGKANVADSMGFRVFCLLDATALFISLAVVVVQITLVAWETGAQKQVVAVVNKLMWAACVCICGAFLSVAFLDVGPVAPWMAITITVIGGPMIVGTLGVMCFLVFRRYFKLNDDSQRIIRRTSGSRSFSWSRYSAFSDPEANYSDHEKSFYAL</sequence>
<evidence type="ECO:0000256" key="3">
    <source>
        <dbReference type="ARBA" id="ARBA00022737"/>
    </source>
</evidence>
<feature type="transmembrane region" description="Helical" evidence="9">
    <location>
        <begin position="424"/>
        <end position="445"/>
    </location>
</feature>
<dbReference type="GO" id="GO:0005886">
    <property type="term" value="C:plasma membrane"/>
    <property type="evidence" value="ECO:0007669"/>
    <property type="project" value="TreeGrafter"/>
</dbReference>
<dbReference type="Gene3D" id="1.25.40.20">
    <property type="entry name" value="Ankyrin repeat-containing domain"/>
    <property type="match status" value="2"/>
</dbReference>
<evidence type="ECO:0000256" key="8">
    <source>
        <dbReference type="SAM" id="Coils"/>
    </source>
</evidence>
<keyword evidence="3" id="KW-0677">Repeat</keyword>
<evidence type="ECO:0000256" key="7">
    <source>
        <dbReference type="PROSITE-ProRule" id="PRU00023"/>
    </source>
</evidence>
<evidence type="ECO:0000256" key="2">
    <source>
        <dbReference type="ARBA" id="ARBA00022692"/>
    </source>
</evidence>
<feature type="transmembrane region" description="Helical" evidence="9">
    <location>
        <begin position="342"/>
        <end position="363"/>
    </location>
</feature>
<dbReference type="EMBL" id="LR746272">
    <property type="protein sequence ID" value="CAA7401386.1"/>
    <property type="molecule type" value="Genomic_DNA"/>
</dbReference>
<dbReference type="SUPFAM" id="SSF48403">
    <property type="entry name" value="Ankyrin repeat"/>
    <property type="match status" value="1"/>
</dbReference>
<name>A0A7I8KVN0_SPIIN</name>
<feature type="transmembrane region" description="Helical" evidence="9">
    <location>
        <begin position="383"/>
        <end position="412"/>
    </location>
</feature>
<feature type="transmembrane region" description="Helical" evidence="9">
    <location>
        <begin position="451"/>
        <end position="478"/>
    </location>
</feature>
<keyword evidence="6 9" id="KW-0472">Membrane</keyword>
<dbReference type="Pfam" id="PF12796">
    <property type="entry name" value="Ank_2"/>
    <property type="match status" value="3"/>
</dbReference>
<proteinExistence type="predicted"/>
<dbReference type="InterPro" id="IPR002110">
    <property type="entry name" value="Ankyrin_rpt"/>
</dbReference>
<evidence type="ECO:0000256" key="1">
    <source>
        <dbReference type="ARBA" id="ARBA00004141"/>
    </source>
</evidence>
<dbReference type="PANTHER" id="PTHR24186:SF2">
    <property type="entry name" value="OS02G0735700 PROTEIN"/>
    <property type="match status" value="1"/>
</dbReference>
<feature type="repeat" description="ANK" evidence="7">
    <location>
        <begin position="84"/>
        <end position="105"/>
    </location>
</feature>
<feature type="coiled-coil region" evidence="8">
    <location>
        <begin position="248"/>
        <end position="336"/>
    </location>
</feature>